<dbReference type="Pfam" id="PF18916">
    <property type="entry name" value="Lycopene_cyc"/>
    <property type="match status" value="1"/>
</dbReference>
<dbReference type="InterPro" id="IPR017825">
    <property type="entry name" value="Lycopene_cyclase_dom"/>
</dbReference>
<name>A0A7H0H9L6_9ACTN</name>
<sequence>MDRFHYMLLMAGCLLVTLPLEFWLAARVYRRPRRLLLAVVPVALAFIVWDLLAIRRAHWDFSPDYTTGVVLPGGIPLEEIVFFLVIPVCGLLTYEAVGTVLQWLRGRMGRGDA</sequence>
<evidence type="ECO:0000256" key="2">
    <source>
        <dbReference type="ARBA" id="ARBA00004829"/>
    </source>
</evidence>
<dbReference type="GO" id="GO:0016872">
    <property type="term" value="F:intramolecular lyase activity"/>
    <property type="evidence" value="ECO:0007669"/>
    <property type="project" value="InterPro"/>
</dbReference>
<keyword evidence="3 8" id="KW-0812">Transmembrane</keyword>
<evidence type="ECO:0000259" key="9">
    <source>
        <dbReference type="Pfam" id="PF18916"/>
    </source>
</evidence>
<comment type="pathway">
    <text evidence="2">Carotenoid biosynthesis.</text>
</comment>
<evidence type="ECO:0000256" key="4">
    <source>
        <dbReference type="ARBA" id="ARBA00022746"/>
    </source>
</evidence>
<keyword evidence="6 8" id="KW-0472">Membrane</keyword>
<organism evidence="10 11">
    <name type="scientific">Tessaracoccus defluvii</name>
    <dbReference type="NCBI Taxonomy" id="1285901"/>
    <lineage>
        <taxon>Bacteria</taxon>
        <taxon>Bacillati</taxon>
        <taxon>Actinomycetota</taxon>
        <taxon>Actinomycetes</taxon>
        <taxon>Propionibacteriales</taxon>
        <taxon>Propionibacteriaceae</taxon>
        <taxon>Tessaracoccus</taxon>
    </lineage>
</organism>
<protein>
    <submittedName>
        <fullName evidence="10">Lycopene cyclase domain-containing protein</fullName>
    </submittedName>
</protein>
<dbReference type="AlphaFoldDB" id="A0A7H0H9L6"/>
<dbReference type="KEGG" id="tdf:H9L22_08290"/>
<evidence type="ECO:0000256" key="6">
    <source>
        <dbReference type="ARBA" id="ARBA00023136"/>
    </source>
</evidence>
<evidence type="ECO:0000256" key="7">
    <source>
        <dbReference type="ARBA" id="ARBA00023235"/>
    </source>
</evidence>
<dbReference type="Proteomes" id="UP000516117">
    <property type="component" value="Chromosome"/>
</dbReference>
<feature type="transmembrane region" description="Helical" evidence="8">
    <location>
        <begin position="35"/>
        <end position="54"/>
    </location>
</feature>
<comment type="subcellular location">
    <subcellularLocation>
        <location evidence="1">Membrane</location>
        <topology evidence="1">Multi-pass membrane protein</topology>
    </subcellularLocation>
</comment>
<evidence type="ECO:0000256" key="1">
    <source>
        <dbReference type="ARBA" id="ARBA00004141"/>
    </source>
</evidence>
<evidence type="ECO:0000313" key="10">
    <source>
        <dbReference type="EMBL" id="QNP57232.1"/>
    </source>
</evidence>
<dbReference type="EMBL" id="CP060789">
    <property type="protein sequence ID" value="QNP57232.1"/>
    <property type="molecule type" value="Genomic_DNA"/>
</dbReference>
<reference evidence="10 11" key="1">
    <citation type="submission" date="2020-08" db="EMBL/GenBank/DDBJ databases">
        <title>Genome sequence of Tessaracoccus defluvii JCM 17540T.</title>
        <authorList>
            <person name="Hyun D.-W."/>
            <person name="Bae J.-W."/>
        </authorList>
    </citation>
    <scope>NUCLEOTIDE SEQUENCE [LARGE SCALE GENOMIC DNA]</scope>
    <source>
        <strain evidence="10 11">JCM 17540</strain>
    </source>
</reference>
<keyword evidence="11" id="KW-1185">Reference proteome</keyword>
<evidence type="ECO:0000256" key="3">
    <source>
        <dbReference type="ARBA" id="ARBA00022692"/>
    </source>
</evidence>
<evidence type="ECO:0000256" key="8">
    <source>
        <dbReference type="SAM" id="Phobius"/>
    </source>
</evidence>
<feature type="domain" description="Lycopene cyclase" evidence="9">
    <location>
        <begin position="6"/>
        <end position="95"/>
    </location>
</feature>
<keyword evidence="5 8" id="KW-1133">Transmembrane helix</keyword>
<proteinExistence type="predicted"/>
<feature type="transmembrane region" description="Helical" evidence="8">
    <location>
        <begin position="80"/>
        <end position="104"/>
    </location>
</feature>
<dbReference type="GO" id="GO:0016020">
    <property type="term" value="C:membrane"/>
    <property type="evidence" value="ECO:0007669"/>
    <property type="project" value="UniProtKB-SubCell"/>
</dbReference>
<gene>
    <name evidence="10" type="ORF">H9L22_08290</name>
</gene>
<keyword evidence="4" id="KW-0125">Carotenoid biosynthesis</keyword>
<dbReference type="GO" id="GO:0045436">
    <property type="term" value="F:lycopene beta cyclase activity"/>
    <property type="evidence" value="ECO:0007669"/>
    <property type="project" value="UniProtKB-ARBA"/>
</dbReference>
<dbReference type="GO" id="GO:0016117">
    <property type="term" value="P:carotenoid biosynthetic process"/>
    <property type="evidence" value="ECO:0007669"/>
    <property type="project" value="UniProtKB-KW"/>
</dbReference>
<evidence type="ECO:0000256" key="5">
    <source>
        <dbReference type="ARBA" id="ARBA00022989"/>
    </source>
</evidence>
<dbReference type="NCBIfam" id="TIGR03462">
    <property type="entry name" value="CarR_dom_SF"/>
    <property type="match status" value="1"/>
</dbReference>
<dbReference type="RefSeq" id="WP_187722322.1">
    <property type="nucleotide sequence ID" value="NZ_BAABBL010000025.1"/>
</dbReference>
<keyword evidence="7" id="KW-0413">Isomerase</keyword>
<evidence type="ECO:0000313" key="11">
    <source>
        <dbReference type="Proteomes" id="UP000516117"/>
    </source>
</evidence>
<accession>A0A7H0H9L6</accession>
<feature type="transmembrane region" description="Helical" evidence="8">
    <location>
        <begin position="6"/>
        <end position="26"/>
    </location>
</feature>